<keyword evidence="2" id="KW-0472">Membrane</keyword>
<feature type="compositionally biased region" description="Low complexity" evidence="1">
    <location>
        <begin position="175"/>
        <end position="190"/>
    </location>
</feature>
<feature type="transmembrane region" description="Helical" evidence="2">
    <location>
        <begin position="43"/>
        <end position="61"/>
    </location>
</feature>
<feature type="compositionally biased region" description="Polar residues" evidence="1">
    <location>
        <begin position="203"/>
        <end position="214"/>
    </location>
</feature>
<keyword evidence="2" id="KW-1133">Transmembrane helix</keyword>
<sequence length="246" mass="26966">LAQEVFAVIRCEVTVPVYSSCVRVCVFSKGKAMRSGCSSPREMRLLLLLALATLGTIPATLGCDSACDRYQYCDESNNSCRNCSVLCAKDEYSCFHKCQNYLFKSLRERTTALESVVGIYNTVACIVLALACVTIVLLSYRYRGAIREFCRLPQLNKKEQGPVGYTHENPNTKSPKAVPKNGANAAKPPASTTVSIYPETEADNSVQTGTTSISHRYPAEDSTESYSYDNAACNVTPTSQNPMPKY</sequence>
<protein>
    <submittedName>
        <fullName evidence="3">Uncharacterized protein</fullName>
    </submittedName>
</protein>
<reference evidence="3" key="1">
    <citation type="submission" date="2022-08" db="UniProtKB">
        <authorList>
            <consortium name="EnsemblMetazoa"/>
        </authorList>
    </citation>
    <scope>IDENTIFICATION</scope>
</reference>
<dbReference type="AlphaFoldDB" id="A0A8W7PDR3"/>
<feature type="compositionally biased region" description="Polar residues" evidence="1">
    <location>
        <begin position="224"/>
        <end position="246"/>
    </location>
</feature>
<feature type="region of interest" description="Disordered" evidence="1">
    <location>
        <begin position="161"/>
        <end position="246"/>
    </location>
</feature>
<feature type="transmembrane region" description="Helical" evidence="2">
    <location>
        <begin position="119"/>
        <end position="140"/>
    </location>
</feature>
<accession>A0A8W7PDR3</accession>
<keyword evidence="2" id="KW-0812">Transmembrane</keyword>
<name>A0A8W7PDR3_ANOCL</name>
<organism evidence="3">
    <name type="scientific">Anopheles coluzzii</name>
    <name type="common">African malaria mosquito</name>
    <dbReference type="NCBI Taxonomy" id="1518534"/>
    <lineage>
        <taxon>Eukaryota</taxon>
        <taxon>Metazoa</taxon>
        <taxon>Ecdysozoa</taxon>
        <taxon>Arthropoda</taxon>
        <taxon>Hexapoda</taxon>
        <taxon>Insecta</taxon>
        <taxon>Pterygota</taxon>
        <taxon>Neoptera</taxon>
        <taxon>Endopterygota</taxon>
        <taxon>Diptera</taxon>
        <taxon>Nematocera</taxon>
        <taxon>Culicoidea</taxon>
        <taxon>Culicidae</taxon>
        <taxon>Anophelinae</taxon>
        <taxon>Anopheles</taxon>
    </lineage>
</organism>
<evidence type="ECO:0000313" key="3">
    <source>
        <dbReference type="EnsemblMetazoa" id="ACOM030030-PA.1"/>
    </source>
</evidence>
<dbReference type="EnsemblMetazoa" id="ACOM030030-RA">
    <property type="protein sequence ID" value="ACOM030030-PA.1"/>
    <property type="gene ID" value="ACOM030030"/>
</dbReference>
<dbReference type="VEuPathDB" id="VectorBase:ACON2_032811"/>
<proteinExistence type="predicted"/>
<evidence type="ECO:0000256" key="2">
    <source>
        <dbReference type="SAM" id="Phobius"/>
    </source>
</evidence>
<evidence type="ECO:0000256" key="1">
    <source>
        <dbReference type="SAM" id="MobiDB-lite"/>
    </source>
</evidence>
<dbReference type="Proteomes" id="UP000075882">
    <property type="component" value="Unassembled WGS sequence"/>
</dbReference>